<dbReference type="InterPro" id="IPR017330">
    <property type="entry name" value="SPAG7"/>
</dbReference>
<sequence>MDLLGSILNAMDKPPETNQKQKEIMKKQNEQIEKMKNREKEELNRFRRFAEERIDRISKDDSRKFIQFQPLDKVYRSVVHDVAEVAGLLAMSFGQEGVDRYVIVYKKECSPSEDEIHARRNGEEWNDDKAKEYAQRRLQKKLADEEKAKKPEKIVPHSNYKDKYVHLIGQESALEAAKKTESNKLYGFVPSENKRDIRSIEQTMADIQAKKRLKLEQHPTDNLG</sequence>
<dbReference type="Proteomes" id="UP001151699">
    <property type="component" value="Chromosome C"/>
</dbReference>
<dbReference type="Gene3D" id="3.30.1370.50">
    <property type="entry name" value="R3H-like domain"/>
    <property type="match status" value="1"/>
</dbReference>
<dbReference type="PROSITE" id="PS51061">
    <property type="entry name" value="R3H"/>
    <property type="match status" value="1"/>
</dbReference>
<dbReference type="PANTHER" id="PTHR13498">
    <property type="entry name" value="SPERM ASSOCIATED ANTIGEN 7"/>
    <property type="match status" value="1"/>
</dbReference>
<dbReference type="SMART" id="SM00393">
    <property type="entry name" value="R3H"/>
    <property type="match status" value="1"/>
</dbReference>
<evidence type="ECO:0000259" key="2">
    <source>
        <dbReference type="PROSITE" id="PS51061"/>
    </source>
</evidence>
<dbReference type="Pfam" id="PF01424">
    <property type="entry name" value="R3H"/>
    <property type="match status" value="1"/>
</dbReference>
<dbReference type="InterPro" id="IPR036867">
    <property type="entry name" value="R3H_dom_sf"/>
</dbReference>
<name>A0A9Q0MNL3_9DIPT</name>
<evidence type="ECO:0000256" key="1">
    <source>
        <dbReference type="SAM" id="Coils"/>
    </source>
</evidence>
<protein>
    <submittedName>
        <fullName evidence="3">Sperm-associated antigen 7</fullName>
    </submittedName>
</protein>
<dbReference type="AlphaFoldDB" id="A0A9Q0MNL3"/>
<dbReference type="EMBL" id="WJQU01000004">
    <property type="protein sequence ID" value="KAJ6635147.1"/>
    <property type="molecule type" value="Genomic_DNA"/>
</dbReference>
<keyword evidence="1" id="KW-0175">Coiled coil</keyword>
<dbReference type="GO" id="GO:0003676">
    <property type="term" value="F:nucleic acid binding"/>
    <property type="evidence" value="ECO:0007669"/>
    <property type="project" value="UniProtKB-UniRule"/>
</dbReference>
<dbReference type="SUPFAM" id="SSF82708">
    <property type="entry name" value="R3H domain"/>
    <property type="match status" value="1"/>
</dbReference>
<feature type="coiled-coil region" evidence="1">
    <location>
        <begin position="18"/>
        <end position="60"/>
    </location>
</feature>
<dbReference type="OrthoDB" id="5979509at2759"/>
<dbReference type="PIRSF" id="PIRSF037943">
    <property type="entry name" value="Sperm-assoc_antigen_PAG7"/>
    <property type="match status" value="1"/>
</dbReference>
<gene>
    <name evidence="3" type="primary">Spag7</name>
    <name evidence="3" type="ORF">Bhyg_13730</name>
</gene>
<accession>A0A9Q0MNL3</accession>
<proteinExistence type="predicted"/>
<dbReference type="InterPro" id="IPR001374">
    <property type="entry name" value="R3H_dom"/>
</dbReference>
<dbReference type="PANTHER" id="PTHR13498:SF3">
    <property type="entry name" value="SPERM-ASSOCIATED ANTIGEN 7"/>
    <property type="match status" value="1"/>
</dbReference>
<reference evidence="3" key="1">
    <citation type="submission" date="2022-07" db="EMBL/GenBank/DDBJ databases">
        <authorList>
            <person name="Trinca V."/>
            <person name="Uliana J.V.C."/>
            <person name="Torres T.T."/>
            <person name="Ward R.J."/>
            <person name="Monesi N."/>
        </authorList>
    </citation>
    <scope>NUCLEOTIDE SEQUENCE</scope>
    <source>
        <strain evidence="3">HSMRA1968</strain>
        <tissue evidence="3">Whole embryos</tissue>
    </source>
</reference>
<organism evidence="3 4">
    <name type="scientific">Pseudolycoriella hygida</name>
    <dbReference type="NCBI Taxonomy" id="35572"/>
    <lineage>
        <taxon>Eukaryota</taxon>
        <taxon>Metazoa</taxon>
        <taxon>Ecdysozoa</taxon>
        <taxon>Arthropoda</taxon>
        <taxon>Hexapoda</taxon>
        <taxon>Insecta</taxon>
        <taxon>Pterygota</taxon>
        <taxon>Neoptera</taxon>
        <taxon>Endopterygota</taxon>
        <taxon>Diptera</taxon>
        <taxon>Nematocera</taxon>
        <taxon>Sciaroidea</taxon>
        <taxon>Sciaridae</taxon>
        <taxon>Pseudolycoriella</taxon>
    </lineage>
</organism>
<keyword evidence="4" id="KW-1185">Reference proteome</keyword>
<evidence type="ECO:0000313" key="4">
    <source>
        <dbReference type="Proteomes" id="UP001151699"/>
    </source>
</evidence>
<feature type="domain" description="R3H" evidence="2">
    <location>
        <begin position="44"/>
        <end position="108"/>
    </location>
</feature>
<evidence type="ECO:0000313" key="3">
    <source>
        <dbReference type="EMBL" id="KAJ6635147.1"/>
    </source>
</evidence>
<comment type="caution">
    <text evidence="3">The sequence shown here is derived from an EMBL/GenBank/DDBJ whole genome shotgun (WGS) entry which is preliminary data.</text>
</comment>